<evidence type="ECO:0000256" key="5">
    <source>
        <dbReference type="ARBA" id="ARBA00023186"/>
    </source>
</evidence>
<dbReference type="RefSeq" id="WP_390325414.1">
    <property type="nucleotide sequence ID" value="NZ_JBHRTP010000054.1"/>
</dbReference>
<comment type="similarity">
    <text evidence="2">Belongs to the FliS family.</text>
</comment>
<accession>A0ABV7F798</accession>
<dbReference type="NCBIfam" id="TIGR00208">
    <property type="entry name" value="fliS"/>
    <property type="match status" value="1"/>
</dbReference>
<evidence type="ECO:0000313" key="6">
    <source>
        <dbReference type="EMBL" id="MFC3109576.1"/>
    </source>
</evidence>
<gene>
    <name evidence="6" type="primary">fliS</name>
    <name evidence="6" type="ORF">ACFOFO_16660</name>
</gene>
<sequence length="169" mass="17702">MFGSTRNGANAYAKVGIETGVVSASPHKLTAMLFDGATMAVVSAIQQMKSGNIPAKGQAISKAILLIDSGLRASLDKKLGGEIAENLDALYEYMSHQLLLANLHNQPERLEEVHGLLSDLKATWDAIGVTTNTISATTTDAPATPTASSLPKSSAYDALAPRSVNFMTA</sequence>
<evidence type="ECO:0000256" key="3">
    <source>
        <dbReference type="ARBA" id="ARBA00022490"/>
    </source>
</evidence>
<dbReference type="Proteomes" id="UP001595530">
    <property type="component" value="Unassembled WGS sequence"/>
</dbReference>
<reference evidence="7" key="1">
    <citation type="journal article" date="2019" name="Int. J. Syst. Evol. Microbiol.">
        <title>The Global Catalogue of Microorganisms (GCM) 10K type strain sequencing project: providing services to taxonomists for standard genome sequencing and annotation.</title>
        <authorList>
            <consortium name="The Broad Institute Genomics Platform"/>
            <consortium name="The Broad Institute Genome Sequencing Center for Infectious Disease"/>
            <person name="Wu L."/>
            <person name="Ma J."/>
        </authorList>
    </citation>
    <scope>NUCLEOTIDE SEQUENCE [LARGE SCALE GENOMIC DNA]</scope>
    <source>
        <strain evidence="7">KCTC 42986</strain>
    </source>
</reference>
<dbReference type="EMBL" id="JBHRTP010000054">
    <property type="protein sequence ID" value="MFC3109576.1"/>
    <property type="molecule type" value="Genomic_DNA"/>
</dbReference>
<dbReference type="InterPro" id="IPR003713">
    <property type="entry name" value="FliS"/>
</dbReference>
<organism evidence="6 7">
    <name type="scientific">Undibacterium arcticum</name>
    <dbReference type="NCBI Taxonomy" id="1762892"/>
    <lineage>
        <taxon>Bacteria</taxon>
        <taxon>Pseudomonadati</taxon>
        <taxon>Pseudomonadota</taxon>
        <taxon>Betaproteobacteria</taxon>
        <taxon>Burkholderiales</taxon>
        <taxon>Oxalobacteraceae</taxon>
        <taxon>Undibacterium</taxon>
    </lineage>
</organism>
<dbReference type="CDD" id="cd16098">
    <property type="entry name" value="FliS"/>
    <property type="match status" value="1"/>
</dbReference>
<keyword evidence="6" id="KW-0282">Flagellum</keyword>
<evidence type="ECO:0000256" key="2">
    <source>
        <dbReference type="ARBA" id="ARBA00008787"/>
    </source>
</evidence>
<dbReference type="PANTHER" id="PTHR34773:SF1">
    <property type="entry name" value="FLAGELLAR SECRETION CHAPERONE FLIS"/>
    <property type="match status" value="1"/>
</dbReference>
<comment type="caution">
    <text evidence="6">The sequence shown here is derived from an EMBL/GenBank/DDBJ whole genome shotgun (WGS) entry which is preliminary data.</text>
</comment>
<evidence type="ECO:0000313" key="7">
    <source>
        <dbReference type="Proteomes" id="UP001595530"/>
    </source>
</evidence>
<keyword evidence="4" id="KW-1005">Bacterial flagellum biogenesis</keyword>
<keyword evidence="3" id="KW-0963">Cytoplasm</keyword>
<name>A0ABV7F798_9BURK</name>
<evidence type="ECO:0000256" key="1">
    <source>
        <dbReference type="ARBA" id="ARBA00004514"/>
    </source>
</evidence>
<keyword evidence="6" id="KW-0966">Cell projection</keyword>
<dbReference type="SUPFAM" id="SSF101116">
    <property type="entry name" value="Flagellar export chaperone FliS"/>
    <property type="match status" value="1"/>
</dbReference>
<dbReference type="PANTHER" id="PTHR34773">
    <property type="entry name" value="FLAGELLAR SECRETION CHAPERONE FLIS"/>
    <property type="match status" value="1"/>
</dbReference>
<keyword evidence="6" id="KW-0969">Cilium</keyword>
<evidence type="ECO:0000256" key="4">
    <source>
        <dbReference type="ARBA" id="ARBA00022795"/>
    </source>
</evidence>
<dbReference type="Pfam" id="PF02561">
    <property type="entry name" value="FliS"/>
    <property type="match status" value="1"/>
</dbReference>
<dbReference type="InterPro" id="IPR036584">
    <property type="entry name" value="FliS_sf"/>
</dbReference>
<proteinExistence type="inferred from homology"/>
<protein>
    <submittedName>
        <fullName evidence="6">Flagellar export chaperone FliS</fullName>
    </submittedName>
</protein>
<keyword evidence="5" id="KW-0143">Chaperone</keyword>
<comment type="subcellular location">
    <subcellularLocation>
        <location evidence="1">Cytoplasm</location>
        <location evidence="1">Cytosol</location>
    </subcellularLocation>
</comment>
<dbReference type="Gene3D" id="1.20.120.340">
    <property type="entry name" value="Flagellar protein FliS"/>
    <property type="match status" value="1"/>
</dbReference>
<keyword evidence="7" id="KW-1185">Reference proteome</keyword>